<dbReference type="Proteomes" id="UP001396334">
    <property type="component" value="Unassembled WGS sequence"/>
</dbReference>
<protein>
    <recommendedName>
        <fullName evidence="3">Secreted protein</fullName>
    </recommendedName>
</protein>
<keyword evidence="2" id="KW-1185">Reference proteome</keyword>
<reference evidence="1 2" key="1">
    <citation type="journal article" date="2024" name="G3 (Bethesda)">
        <title>Genome assembly of Hibiscus sabdariffa L. provides insights into metabolisms of medicinal natural products.</title>
        <authorList>
            <person name="Kim T."/>
        </authorList>
    </citation>
    <scope>NUCLEOTIDE SEQUENCE [LARGE SCALE GENOMIC DNA]</scope>
    <source>
        <strain evidence="1">TK-2024</strain>
        <tissue evidence="1">Old leaves</tissue>
    </source>
</reference>
<sequence>MHHLECCRFDLSCVIVAVVVLSPMGSNIQTPLSHFPCRTPSPPLVPLCRRHSRPLPPRVGSENPSRFGDGSSLRVHHLECRRFDLSCVVVAAVVLSPMGSNIRKPLSHCPCRTTSPPLVPLCRRCSWPPPPRGGSENPSRFGDG</sequence>
<accession>A0ABR2TZ48</accession>
<evidence type="ECO:0008006" key="3">
    <source>
        <dbReference type="Google" id="ProtNLM"/>
    </source>
</evidence>
<dbReference type="EMBL" id="JBBPBN010000003">
    <property type="protein sequence ID" value="KAK9042753.1"/>
    <property type="molecule type" value="Genomic_DNA"/>
</dbReference>
<organism evidence="1 2">
    <name type="scientific">Hibiscus sabdariffa</name>
    <name type="common">roselle</name>
    <dbReference type="NCBI Taxonomy" id="183260"/>
    <lineage>
        <taxon>Eukaryota</taxon>
        <taxon>Viridiplantae</taxon>
        <taxon>Streptophyta</taxon>
        <taxon>Embryophyta</taxon>
        <taxon>Tracheophyta</taxon>
        <taxon>Spermatophyta</taxon>
        <taxon>Magnoliopsida</taxon>
        <taxon>eudicotyledons</taxon>
        <taxon>Gunneridae</taxon>
        <taxon>Pentapetalae</taxon>
        <taxon>rosids</taxon>
        <taxon>malvids</taxon>
        <taxon>Malvales</taxon>
        <taxon>Malvaceae</taxon>
        <taxon>Malvoideae</taxon>
        <taxon>Hibiscus</taxon>
    </lineage>
</organism>
<evidence type="ECO:0000313" key="2">
    <source>
        <dbReference type="Proteomes" id="UP001396334"/>
    </source>
</evidence>
<comment type="caution">
    <text evidence="1">The sequence shown here is derived from an EMBL/GenBank/DDBJ whole genome shotgun (WGS) entry which is preliminary data.</text>
</comment>
<proteinExistence type="predicted"/>
<name>A0ABR2TZ48_9ROSI</name>
<gene>
    <name evidence="1" type="ORF">V6N11_071114</name>
</gene>
<evidence type="ECO:0000313" key="1">
    <source>
        <dbReference type="EMBL" id="KAK9042753.1"/>
    </source>
</evidence>